<accession>X1SIL2</accession>
<evidence type="ECO:0000313" key="1">
    <source>
        <dbReference type="EMBL" id="GAI67609.1"/>
    </source>
</evidence>
<reference evidence="1" key="1">
    <citation type="journal article" date="2014" name="Front. Microbiol.">
        <title>High frequency of phylogenetically diverse reductive dehalogenase-homologous genes in deep subseafloor sedimentary metagenomes.</title>
        <authorList>
            <person name="Kawai M."/>
            <person name="Futagami T."/>
            <person name="Toyoda A."/>
            <person name="Takaki Y."/>
            <person name="Nishi S."/>
            <person name="Hori S."/>
            <person name="Arai W."/>
            <person name="Tsubouchi T."/>
            <person name="Morono Y."/>
            <person name="Uchiyama I."/>
            <person name="Ito T."/>
            <person name="Fujiyama A."/>
            <person name="Inagaki F."/>
            <person name="Takami H."/>
        </authorList>
    </citation>
    <scope>NUCLEOTIDE SEQUENCE</scope>
    <source>
        <strain evidence="1">Expedition CK06-06</strain>
    </source>
</reference>
<name>X1SIL2_9ZZZZ</name>
<gene>
    <name evidence="1" type="ORF">S06H3_66465</name>
</gene>
<feature type="non-terminal residue" evidence="1">
    <location>
        <position position="1"/>
    </location>
</feature>
<feature type="non-terminal residue" evidence="1">
    <location>
        <position position="59"/>
    </location>
</feature>
<dbReference type="AlphaFoldDB" id="X1SIL2"/>
<dbReference type="EMBL" id="BARV01045310">
    <property type="protein sequence ID" value="GAI67609.1"/>
    <property type="molecule type" value="Genomic_DNA"/>
</dbReference>
<protein>
    <submittedName>
        <fullName evidence="1">Uncharacterized protein</fullName>
    </submittedName>
</protein>
<organism evidence="1">
    <name type="scientific">marine sediment metagenome</name>
    <dbReference type="NCBI Taxonomy" id="412755"/>
    <lineage>
        <taxon>unclassified sequences</taxon>
        <taxon>metagenomes</taxon>
        <taxon>ecological metagenomes</taxon>
    </lineage>
</organism>
<comment type="caution">
    <text evidence="1">The sequence shown here is derived from an EMBL/GenBank/DDBJ whole genome shotgun (WGS) entry which is preliminary data.</text>
</comment>
<sequence>ACEQLTKLDNIEQQCLKSGSQYQVANSQKTIILEYLNQLYQIVFPDIDVLLMDSEEKVP</sequence>
<proteinExistence type="predicted"/>